<dbReference type="InterPro" id="IPR047057">
    <property type="entry name" value="MerR_fam"/>
</dbReference>
<dbReference type="CDD" id="cd04785">
    <property type="entry name" value="HTH_CadR-PbrR-like"/>
    <property type="match status" value="1"/>
</dbReference>
<evidence type="ECO:0000256" key="2">
    <source>
        <dbReference type="ARBA" id="ARBA00023125"/>
    </source>
</evidence>
<keyword evidence="1" id="KW-0805">Transcription regulation</keyword>
<dbReference type="SUPFAM" id="SSF46955">
    <property type="entry name" value="Putative DNA-binding domain"/>
    <property type="match status" value="1"/>
</dbReference>
<comment type="caution">
    <text evidence="5">The sequence shown here is derived from an EMBL/GenBank/DDBJ whole genome shotgun (WGS) entry which is preliminary data.</text>
</comment>
<dbReference type="InterPro" id="IPR000551">
    <property type="entry name" value="MerR-type_HTH_dom"/>
</dbReference>
<keyword evidence="3" id="KW-0804">Transcription</keyword>
<reference evidence="5 6" key="1">
    <citation type="submission" date="2019-06" db="EMBL/GenBank/DDBJ databases">
        <title>Enrichment of Autotrophic Halophilic Microorganisms from Red Sea Brine Pool Using Microbial Electrosynthesis System.</title>
        <authorList>
            <person name="Alqahtani M.F."/>
            <person name="Bajracharya S."/>
            <person name="Katuri K.P."/>
            <person name="Ali M."/>
            <person name="Saikaly P.E."/>
        </authorList>
    </citation>
    <scope>NUCLEOTIDE SEQUENCE [LARGE SCALE GENOMIC DNA]</scope>
    <source>
        <strain evidence="5">MES6</strain>
    </source>
</reference>
<sequence length="140" mass="14976">MPANDPLLSIGQAATTCGVPAPTIRYYEEIGLIPPARRSAAGHRHYGPDDIARLTFIRRCRDFGFGIAQVRLLCGLATSPAEDCTAVRDIAADHLSSVRQKLDELRGLEAQLSAFVDSCESVCCGGQSRDCTVLADLAKA</sequence>
<gene>
    <name evidence="5" type="ORF">FH759_08730</name>
</gene>
<dbReference type="PROSITE" id="PS50937">
    <property type="entry name" value="HTH_MERR_2"/>
    <property type="match status" value="1"/>
</dbReference>
<dbReference type="GO" id="GO:0003677">
    <property type="term" value="F:DNA binding"/>
    <property type="evidence" value="ECO:0007669"/>
    <property type="project" value="UniProtKB-KW"/>
</dbReference>
<protein>
    <submittedName>
        <fullName evidence="5">Helix-turn-helix domain-containing protein</fullName>
    </submittedName>
</protein>
<dbReference type="Gene3D" id="1.10.1660.10">
    <property type="match status" value="1"/>
</dbReference>
<feature type="domain" description="HTH merR-type" evidence="4">
    <location>
        <begin position="7"/>
        <end position="76"/>
    </location>
</feature>
<dbReference type="Pfam" id="PF13411">
    <property type="entry name" value="MerR_1"/>
    <property type="match status" value="1"/>
</dbReference>
<proteinExistence type="predicted"/>
<evidence type="ECO:0000256" key="1">
    <source>
        <dbReference type="ARBA" id="ARBA00023015"/>
    </source>
</evidence>
<dbReference type="AlphaFoldDB" id="A0A7C9LLG6"/>
<name>A0A7C9LLG6_9RHOB</name>
<organism evidence="5 6">
    <name type="scientific">Sediminimonas qiaohouensis</name>
    <dbReference type="NCBI Taxonomy" id="552061"/>
    <lineage>
        <taxon>Bacteria</taxon>
        <taxon>Pseudomonadati</taxon>
        <taxon>Pseudomonadota</taxon>
        <taxon>Alphaproteobacteria</taxon>
        <taxon>Rhodobacterales</taxon>
        <taxon>Roseobacteraceae</taxon>
        <taxon>Sediminimonas</taxon>
    </lineage>
</organism>
<keyword evidence="2" id="KW-0238">DNA-binding</keyword>
<dbReference type="EMBL" id="VENJ01000010">
    <property type="protein sequence ID" value="MTJ04759.1"/>
    <property type="molecule type" value="Genomic_DNA"/>
</dbReference>
<evidence type="ECO:0000256" key="3">
    <source>
        <dbReference type="ARBA" id="ARBA00023163"/>
    </source>
</evidence>
<dbReference type="InterPro" id="IPR009061">
    <property type="entry name" value="DNA-bd_dom_put_sf"/>
</dbReference>
<dbReference type="Proteomes" id="UP000483078">
    <property type="component" value="Unassembled WGS sequence"/>
</dbReference>
<dbReference type="SMART" id="SM00422">
    <property type="entry name" value="HTH_MERR"/>
    <property type="match status" value="1"/>
</dbReference>
<dbReference type="PANTHER" id="PTHR30204:SF94">
    <property type="entry name" value="HEAVY METAL-DEPENDENT TRANSCRIPTIONAL REGULATOR HI_0293-RELATED"/>
    <property type="match status" value="1"/>
</dbReference>
<dbReference type="PANTHER" id="PTHR30204">
    <property type="entry name" value="REDOX-CYCLING DRUG-SENSING TRANSCRIPTIONAL ACTIVATOR SOXR"/>
    <property type="match status" value="1"/>
</dbReference>
<dbReference type="GO" id="GO:0003700">
    <property type="term" value="F:DNA-binding transcription factor activity"/>
    <property type="evidence" value="ECO:0007669"/>
    <property type="project" value="InterPro"/>
</dbReference>
<dbReference type="RefSeq" id="WP_273249469.1">
    <property type="nucleotide sequence ID" value="NZ_VENJ01000010.1"/>
</dbReference>
<accession>A0A7C9LLG6</accession>
<evidence type="ECO:0000313" key="6">
    <source>
        <dbReference type="Proteomes" id="UP000483078"/>
    </source>
</evidence>
<evidence type="ECO:0000313" key="5">
    <source>
        <dbReference type="EMBL" id="MTJ04759.1"/>
    </source>
</evidence>
<evidence type="ECO:0000259" key="4">
    <source>
        <dbReference type="PROSITE" id="PS50937"/>
    </source>
</evidence>
<dbReference type="PRINTS" id="PR00040">
    <property type="entry name" value="HTHMERR"/>
</dbReference>